<proteinExistence type="predicted"/>
<keyword evidence="3" id="KW-0732">Signal</keyword>
<evidence type="ECO:0000313" key="5">
    <source>
        <dbReference type="EMBL" id="ELW48885.1"/>
    </source>
</evidence>
<feature type="chain" id="PRO_5003999576" description="Ig-like domain-containing protein" evidence="3">
    <location>
        <begin position="27"/>
        <end position="345"/>
    </location>
</feature>
<sequence length="345" mass="37786">MALPAPASSVPVALLALAVLGSSAWACLLCFSTFTERLGVCRIFTGVQGPGREKCQKAFAAAFSGLEDSEINYDERSHLHDSFSQMIHSLQEAATAQGSYEVAFRDAAEKMKEVIARLKGVQACIPPCGLQEVARRFHCRGCFSTVCDLPLDCPGEGRACKGEGPDLRPGLGCDLEPAPPVQDVTVTRGDQALFSCAVNFPLPEEITYSWKFAGALRTQDTSYFRNVPRAHGYVARIRPVQPRHRGTFSCVIKHDQRLLARLYFFLNVTGPPPRGETELQIAFREVLRWAPRDAELIEPWEPSLGALLARPDALTRGLIAAAAAVASATATLLVWMFFRWYVSGN</sequence>
<dbReference type="InterPro" id="IPR036179">
    <property type="entry name" value="Ig-like_dom_sf"/>
</dbReference>
<dbReference type="PANTHER" id="PTHR37366">
    <property type="entry name" value="SPERM ACROSOME MEMBRANE-ASSOCIATED PROTEIN 6"/>
    <property type="match status" value="1"/>
</dbReference>
<keyword evidence="2" id="KW-1133">Transmembrane helix</keyword>
<reference evidence="6" key="2">
    <citation type="journal article" date="2013" name="Nat. Commun.">
        <title>Genome of the Chinese tree shrew.</title>
        <authorList>
            <person name="Fan Y."/>
            <person name="Huang Z.Y."/>
            <person name="Cao C.C."/>
            <person name="Chen C.S."/>
            <person name="Chen Y.X."/>
            <person name="Fan D.D."/>
            <person name="He J."/>
            <person name="Hou H.L."/>
            <person name="Hu L."/>
            <person name="Hu X.T."/>
            <person name="Jiang X.T."/>
            <person name="Lai R."/>
            <person name="Lang Y.S."/>
            <person name="Liang B."/>
            <person name="Liao S.G."/>
            <person name="Mu D."/>
            <person name="Ma Y.Y."/>
            <person name="Niu Y.Y."/>
            <person name="Sun X.Q."/>
            <person name="Xia J.Q."/>
            <person name="Xiao J."/>
            <person name="Xiong Z.Q."/>
            <person name="Xu L."/>
            <person name="Yang L."/>
            <person name="Zhang Y."/>
            <person name="Zhao W."/>
            <person name="Zhao X.D."/>
            <person name="Zheng Y.T."/>
            <person name="Zhou J.M."/>
            <person name="Zhu Y.B."/>
            <person name="Zhang G.J."/>
            <person name="Wang J."/>
            <person name="Yao Y.G."/>
        </authorList>
    </citation>
    <scope>NUCLEOTIDE SEQUENCE [LARGE SCALE GENOMIC DNA]</scope>
</reference>
<organism evidence="5 6">
    <name type="scientific">Tupaia chinensis</name>
    <name type="common">Chinese tree shrew</name>
    <name type="synonym">Tupaia belangeri chinensis</name>
    <dbReference type="NCBI Taxonomy" id="246437"/>
    <lineage>
        <taxon>Eukaryota</taxon>
        <taxon>Metazoa</taxon>
        <taxon>Chordata</taxon>
        <taxon>Craniata</taxon>
        <taxon>Vertebrata</taxon>
        <taxon>Euteleostomi</taxon>
        <taxon>Mammalia</taxon>
        <taxon>Eutheria</taxon>
        <taxon>Euarchontoglires</taxon>
        <taxon>Scandentia</taxon>
        <taxon>Tupaiidae</taxon>
        <taxon>Tupaia</taxon>
    </lineage>
</organism>
<dbReference type="AlphaFoldDB" id="L9JE50"/>
<keyword evidence="2" id="KW-0472">Membrane</keyword>
<keyword evidence="6" id="KW-1185">Reference proteome</keyword>
<dbReference type="PANTHER" id="PTHR37366:SF1">
    <property type="entry name" value="SPERM ACROSOME MEMBRANE-ASSOCIATED PROTEIN 6"/>
    <property type="match status" value="1"/>
</dbReference>
<dbReference type="STRING" id="246437.L9JE50"/>
<evidence type="ECO:0000256" key="2">
    <source>
        <dbReference type="SAM" id="Phobius"/>
    </source>
</evidence>
<protein>
    <recommendedName>
        <fullName evidence="4">Ig-like domain-containing protein</fullName>
    </recommendedName>
</protein>
<feature type="transmembrane region" description="Helical" evidence="2">
    <location>
        <begin position="318"/>
        <end position="342"/>
    </location>
</feature>
<evidence type="ECO:0000313" key="6">
    <source>
        <dbReference type="Proteomes" id="UP000011518"/>
    </source>
</evidence>
<dbReference type="InterPro" id="IPR013151">
    <property type="entry name" value="Immunoglobulin_dom"/>
</dbReference>
<dbReference type="Proteomes" id="UP000011518">
    <property type="component" value="Unassembled WGS sequence"/>
</dbReference>
<dbReference type="OrthoDB" id="8960581at2759"/>
<evidence type="ECO:0000259" key="4">
    <source>
        <dbReference type="PROSITE" id="PS50835"/>
    </source>
</evidence>
<dbReference type="SUPFAM" id="SSF48726">
    <property type="entry name" value="Immunoglobulin"/>
    <property type="match status" value="1"/>
</dbReference>
<gene>
    <name evidence="5" type="ORF">TREES_T100017990</name>
</gene>
<accession>L9JE50</accession>
<reference evidence="6" key="1">
    <citation type="submission" date="2012-07" db="EMBL/GenBank/DDBJ databases">
        <title>Genome of the Chinese tree shrew, a rising model animal genetically related to primates.</title>
        <authorList>
            <person name="Zhang G."/>
            <person name="Fan Y."/>
            <person name="Yao Y."/>
            <person name="Huang Z."/>
        </authorList>
    </citation>
    <scope>NUCLEOTIDE SEQUENCE [LARGE SCALE GENOMIC DNA]</scope>
</reference>
<evidence type="ECO:0000256" key="3">
    <source>
        <dbReference type="SAM" id="SignalP"/>
    </source>
</evidence>
<keyword evidence="1" id="KW-0393">Immunoglobulin domain</keyword>
<dbReference type="InterPro" id="IPR013783">
    <property type="entry name" value="Ig-like_fold"/>
</dbReference>
<feature type="domain" description="Ig-like" evidence="4">
    <location>
        <begin position="179"/>
        <end position="260"/>
    </location>
</feature>
<dbReference type="InterPro" id="IPR034549">
    <property type="entry name" value="SPACA6"/>
</dbReference>
<dbReference type="InterPro" id="IPR007110">
    <property type="entry name" value="Ig-like_dom"/>
</dbReference>
<keyword evidence="2" id="KW-0812">Transmembrane</keyword>
<evidence type="ECO:0000256" key="1">
    <source>
        <dbReference type="ARBA" id="ARBA00023319"/>
    </source>
</evidence>
<dbReference type="PROSITE" id="PS50835">
    <property type="entry name" value="IG_LIKE"/>
    <property type="match status" value="1"/>
</dbReference>
<feature type="signal peptide" evidence="3">
    <location>
        <begin position="1"/>
        <end position="26"/>
    </location>
</feature>
<name>L9JE50_TUPCH</name>
<dbReference type="eggNOG" id="ENOG502S923">
    <property type="taxonomic scope" value="Eukaryota"/>
</dbReference>
<dbReference type="EMBL" id="KB321018">
    <property type="protein sequence ID" value="ELW48885.1"/>
    <property type="molecule type" value="Genomic_DNA"/>
</dbReference>
<dbReference type="GO" id="GO:0007342">
    <property type="term" value="P:fusion of sperm to egg plasma membrane involved in single fertilization"/>
    <property type="evidence" value="ECO:0007669"/>
    <property type="project" value="InterPro"/>
</dbReference>
<dbReference type="InParanoid" id="L9JE50"/>
<dbReference type="Gene3D" id="2.60.40.10">
    <property type="entry name" value="Immunoglobulins"/>
    <property type="match status" value="1"/>
</dbReference>
<dbReference type="Pfam" id="PF00047">
    <property type="entry name" value="ig"/>
    <property type="match status" value="1"/>
</dbReference>